<dbReference type="AlphaFoldDB" id="A0A2W5QIL7"/>
<protein>
    <submittedName>
        <fullName evidence="2">Uncharacterized protein</fullName>
    </submittedName>
</protein>
<keyword evidence="1" id="KW-1133">Transmembrane helix</keyword>
<proteinExistence type="predicted"/>
<gene>
    <name evidence="2" type="ORF">DI555_10865</name>
</gene>
<sequence length="81" mass="9241">MNENRLVAVLALAIFVPGALYALRDFREGRARLMLFSRARTKVETTLAENRRKFWGYTAFNLAVCLIVGLFCVLLFFKPVA</sequence>
<evidence type="ECO:0000313" key="3">
    <source>
        <dbReference type="Proteomes" id="UP000249082"/>
    </source>
</evidence>
<reference evidence="2 3" key="1">
    <citation type="submission" date="2017-08" db="EMBL/GenBank/DDBJ databases">
        <title>Infants hospitalized years apart are colonized by the same room-sourced microbial strains.</title>
        <authorList>
            <person name="Brooks B."/>
            <person name="Olm M.R."/>
            <person name="Firek B.A."/>
            <person name="Baker R."/>
            <person name="Thomas B.C."/>
            <person name="Morowitz M.J."/>
            <person name="Banfield J.F."/>
        </authorList>
    </citation>
    <scope>NUCLEOTIDE SEQUENCE [LARGE SCALE GENOMIC DNA]</scope>
    <source>
        <strain evidence="2">S2_005_002_R2_33</strain>
    </source>
</reference>
<evidence type="ECO:0000313" key="2">
    <source>
        <dbReference type="EMBL" id="PZQ54543.1"/>
    </source>
</evidence>
<comment type="caution">
    <text evidence="2">The sequence shown here is derived from an EMBL/GenBank/DDBJ whole genome shotgun (WGS) entry which is preliminary data.</text>
</comment>
<keyword evidence="1" id="KW-0812">Transmembrane</keyword>
<accession>A0A2W5QIL7</accession>
<dbReference type="EMBL" id="QFPX01000008">
    <property type="protein sequence ID" value="PZQ54543.1"/>
    <property type="molecule type" value="Genomic_DNA"/>
</dbReference>
<dbReference type="Proteomes" id="UP000249082">
    <property type="component" value="Unassembled WGS sequence"/>
</dbReference>
<organism evidence="2 3">
    <name type="scientific">Novosphingobium pentaromativorans</name>
    <dbReference type="NCBI Taxonomy" id="205844"/>
    <lineage>
        <taxon>Bacteria</taxon>
        <taxon>Pseudomonadati</taxon>
        <taxon>Pseudomonadota</taxon>
        <taxon>Alphaproteobacteria</taxon>
        <taxon>Sphingomonadales</taxon>
        <taxon>Sphingomonadaceae</taxon>
        <taxon>Novosphingobium</taxon>
    </lineage>
</organism>
<evidence type="ECO:0000256" key="1">
    <source>
        <dbReference type="SAM" id="Phobius"/>
    </source>
</evidence>
<keyword evidence="1" id="KW-0472">Membrane</keyword>
<name>A0A2W5QIL7_9SPHN</name>
<feature type="transmembrane region" description="Helical" evidence="1">
    <location>
        <begin position="54"/>
        <end position="77"/>
    </location>
</feature>